<dbReference type="NCBIfam" id="TIGR00254">
    <property type="entry name" value="GGDEF"/>
    <property type="match status" value="1"/>
</dbReference>
<dbReference type="Pfam" id="PF00990">
    <property type="entry name" value="GGDEF"/>
    <property type="match status" value="1"/>
</dbReference>
<dbReference type="InterPro" id="IPR043128">
    <property type="entry name" value="Rev_trsase/Diguanyl_cyclase"/>
</dbReference>
<dbReference type="PANTHER" id="PTHR45138:SF9">
    <property type="entry name" value="DIGUANYLATE CYCLASE DGCM-RELATED"/>
    <property type="match status" value="1"/>
</dbReference>
<gene>
    <name evidence="4" type="ORF">VST7929_02165</name>
</gene>
<organism evidence="4 5">
    <name type="scientific">Vibrio stylophorae</name>
    <dbReference type="NCBI Taxonomy" id="659351"/>
    <lineage>
        <taxon>Bacteria</taxon>
        <taxon>Pseudomonadati</taxon>
        <taxon>Pseudomonadota</taxon>
        <taxon>Gammaproteobacteria</taxon>
        <taxon>Vibrionales</taxon>
        <taxon>Vibrionaceae</taxon>
        <taxon>Vibrio</taxon>
    </lineage>
</organism>
<comment type="catalytic activity">
    <reaction evidence="2">
        <text>2 GTP = 3',3'-c-di-GMP + 2 diphosphate</text>
        <dbReference type="Rhea" id="RHEA:24898"/>
        <dbReference type="ChEBI" id="CHEBI:33019"/>
        <dbReference type="ChEBI" id="CHEBI:37565"/>
        <dbReference type="ChEBI" id="CHEBI:58805"/>
        <dbReference type="EC" id="2.7.7.65"/>
    </reaction>
</comment>
<protein>
    <recommendedName>
        <fullName evidence="1">diguanylate cyclase</fullName>
        <ecNumber evidence="1">2.7.7.65</ecNumber>
    </recommendedName>
</protein>
<feature type="domain" description="GGDEF" evidence="3">
    <location>
        <begin position="300"/>
        <end position="430"/>
    </location>
</feature>
<dbReference type="Proteomes" id="UP000838672">
    <property type="component" value="Unassembled WGS sequence"/>
</dbReference>
<dbReference type="EC" id="2.7.7.65" evidence="1"/>
<evidence type="ECO:0000313" key="5">
    <source>
        <dbReference type="Proteomes" id="UP000838672"/>
    </source>
</evidence>
<comment type="caution">
    <text evidence="4">The sequence shown here is derived from an EMBL/GenBank/DDBJ whole genome shotgun (WGS) entry which is preliminary data.</text>
</comment>
<name>A0ABM8ZVB7_9VIBR</name>
<dbReference type="InterPro" id="IPR000160">
    <property type="entry name" value="GGDEF_dom"/>
</dbReference>
<keyword evidence="5" id="KW-1185">Reference proteome</keyword>
<dbReference type="SMART" id="SM00267">
    <property type="entry name" value="GGDEF"/>
    <property type="match status" value="1"/>
</dbReference>
<sequence length="430" mass="49295">METLPCMSKAELHNLTNTLTKSRETLQHMRGLPPQLKRDLRSLFKQAANENLPQATVATRLLELYERAVKVKTINDNPASLQEAIDVDLQGSLINELQHLIAELDFEGECGEQLLSIRNELLLGVSPKRLLELSLDSIRLVVYGTQQERKQSQKFLEQLNQGLDKLRDHTSKNANEGERTAKDRQLIANDLVEINHSIHTLANSSSPAALKAQVQLIGERMHALIERNRTLEAREQALIERLHSNTHTLSNLFDQTDSYCRRLNDQQHRLFLDHLTKVYNRAALQERLEQEYRRWLRYQQPLCVAMIDIDHFKEINDTYGHLAGDKALKVIARTMHKALSDTDFIARFGGEEFVVILSDSDEKTRQSILTNLRDAVSHIPFKFRDHKVSITVSVGATLFQESDTPTSVLERTDQALYLAKEQGRNRLIWS</sequence>
<evidence type="ECO:0000256" key="1">
    <source>
        <dbReference type="ARBA" id="ARBA00012528"/>
    </source>
</evidence>
<reference evidence="4" key="1">
    <citation type="submission" date="2021-11" db="EMBL/GenBank/DDBJ databases">
        <authorList>
            <person name="Rodrigo-Torres L."/>
            <person name="Arahal R. D."/>
            <person name="Lucena T."/>
        </authorList>
    </citation>
    <scope>NUCLEOTIDE SEQUENCE</scope>
    <source>
        <strain evidence="4">CECT 7929</strain>
    </source>
</reference>
<accession>A0ABM8ZVB7</accession>
<dbReference type="CDD" id="cd01949">
    <property type="entry name" value="GGDEF"/>
    <property type="match status" value="1"/>
</dbReference>
<evidence type="ECO:0000313" key="4">
    <source>
        <dbReference type="EMBL" id="CAH0534250.1"/>
    </source>
</evidence>
<dbReference type="PROSITE" id="PS50887">
    <property type="entry name" value="GGDEF"/>
    <property type="match status" value="1"/>
</dbReference>
<dbReference type="InterPro" id="IPR029787">
    <property type="entry name" value="Nucleotide_cyclase"/>
</dbReference>
<dbReference type="PANTHER" id="PTHR45138">
    <property type="entry name" value="REGULATORY COMPONENTS OF SENSORY TRANSDUCTION SYSTEM"/>
    <property type="match status" value="1"/>
</dbReference>
<dbReference type="InterPro" id="IPR050469">
    <property type="entry name" value="Diguanylate_Cyclase"/>
</dbReference>
<dbReference type="EMBL" id="CAKLDI010000001">
    <property type="protein sequence ID" value="CAH0534250.1"/>
    <property type="molecule type" value="Genomic_DNA"/>
</dbReference>
<dbReference type="InterPro" id="IPR048516">
    <property type="entry name" value="DGCcoil"/>
</dbReference>
<dbReference type="SUPFAM" id="SSF55073">
    <property type="entry name" value="Nucleotide cyclase"/>
    <property type="match status" value="1"/>
</dbReference>
<evidence type="ECO:0000259" key="3">
    <source>
        <dbReference type="PROSITE" id="PS50887"/>
    </source>
</evidence>
<evidence type="ECO:0000256" key="2">
    <source>
        <dbReference type="ARBA" id="ARBA00034247"/>
    </source>
</evidence>
<dbReference type="Gene3D" id="3.30.70.270">
    <property type="match status" value="1"/>
</dbReference>
<proteinExistence type="predicted"/>
<dbReference type="Pfam" id="PF20975">
    <property type="entry name" value="DGCcoil"/>
    <property type="match status" value="1"/>
</dbReference>